<dbReference type="Proteomes" id="UP001576780">
    <property type="component" value="Unassembled WGS sequence"/>
</dbReference>
<evidence type="ECO:0000313" key="3">
    <source>
        <dbReference type="Proteomes" id="UP001576780"/>
    </source>
</evidence>
<name>A0ABV4WMA8_9CYAN</name>
<proteinExistence type="predicted"/>
<gene>
    <name evidence="1" type="ORF">ACE1CA_16915</name>
    <name evidence="2" type="ORF">ACE1CA_16935</name>
</gene>
<accession>A0ABV4WMA8</accession>
<evidence type="ECO:0000313" key="1">
    <source>
        <dbReference type="EMBL" id="MFB2836217.1"/>
    </source>
</evidence>
<comment type="caution">
    <text evidence="1">The sequence shown here is derived from an EMBL/GenBank/DDBJ whole genome shotgun (WGS) entry which is preliminary data.</text>
</comment>
<evidence type="ECO:0000313" key="2">
    <source>
        <dbReference type="EMBL" id="MFB2836221.1"/>
    </source>
</evidence>
<sequence length="67" mass="7563">MTKFDAATAECQQLAQAYYQLPTVEQKIIQLFAVIYEPINRTAFLTCLNQSGCRNENGKAFIDSTLK</sequence>
<dbReference type="EMBL" id="JBHFNT010000143">
    <property type="protein sequence ID" value="MFB2836221.1"/>
    <property type="molecule type" value="Genomic_DNA"/>
</dbReference>
<protein>
    <submittedName>
        <fullName evidence="1">Uncharacterized protein</fullName>
    </submittedName>
</protein>
<organism evidence="1 3">
    <name type="scientific">Floridaenema evergladense BLCC-F167</name>
    <dbReference type="NCBI Taxonomy" id="3153639"/>
    <lineage>
        <taxon>Bacteria</taxon>
        <taxon>Bacillati</taxon>
        <taxon>Cyanobacteriota</taxon>
        <taxon>Cyanophyceae</taxon>
        <taxon>Oscillatoriophycideae</taxon>
        <taxon>Aerosakkonematales</taxon>
        <taxon>Aerosakkonemataceae</taxon>
        <taxon>Floridanema</taxon>
        <taxon>Floridanema evergladense</taxon>
    </lineage>
</organism>
<dbReference type="RefSeq" id="WP_413278607.1">
    <property type="nucleotide sequence ID" value="NZ_JBHFNT010000142.1"/>
</dbReference>
<keyword evidence="3" id="KW-1185">Reference proteome</keyword>
<reference evidence="1 3" key="1">
    <citation type="submission" date="2024-09" db="EMBL/GenBank/DDBJ databases">
        <title>Floridaenema gen nov. (Aerosakkonemataceae, Aerosakkonematales ord. nov., Cyanobacteria) from benthic tropical and subtropical fresh waters, with the description of four new species.</title>
        <authorList>
            <person name="Moretto J.A."/>
            <person name="Berthold D.E."/>
            <person name="Lefler F.W."/>
            <person name="Huang I.-S."/>
            <person name="Laughinghouse H. IV."/>
        </authorList>
    </citation>
    <scope>NUCLEOTIDE SEQUENCE [LARGE SCALE GENOMIC DNA]</scope>
    <source>
        <strain evidence="1 3">BLCC-F167</strain>
    </source>
</reference>
<dbReference type="EMBL" id="JBHFNT010000142">
    <property type="protein sequence ID" value="MFB2836217.1"/>
    <property type="molecule type" value="Genomic_DNA"/>
</dbReference>
<feature type="non-terminal residue" evidence="1">
    <location>
        <position position="67"/>
    </location>
</feature>